<proteinExistence type="predicted"/>
<gene>
    <name evidence="2" type="ORF">MGAL_10B073239</name>
</gene>
<accession>A0A8B6FVX5</accession>
<dbReference type="EMBL" id="UYJE01007420">
    <property type="protein sequence ID" value="VDI54620.1"/>
    <property type="molecule type" value="Genomic_DNA"/>
</dbReference>
<dbReference type="AlphaFoldDB" id="A0A8B6FVX5"/>
<feature type="compositionally biased region" description="Basic and acidic residues" evidence="1">
    <location>
        <begin position="57"/>
        <end position="80"/>
    </location>
</feature>
<comment type="caution">
    <text evidence="2">The sequence shown here is derived from an EMBL/GenBank/DDBJ whole genome shotgun (WGS) entry which is preliminary data.</text>
</comment>
<name>A0A8B6FVX5_MYTGA</name>
<dbReference type="OrthoDB" id="6175906at2759"/>
<reference evidence="2" key="1">
    <citation type="submission" date="2018-11" db="EMBL/GenBank/DDBJ databases">
        <authorList>
            <person name="Alioto T."/>
            <person name="Alioto T."/>
        </authorList>
    </citation>
    <scope>NUCLEOTIDE SEQUENCE</scope>
</reference>
<organism evidence="2 3">
    <name type="scientific">Mytilus galloprovincialis</name>
    <name type="common">Mediterranean mussel</name>
    <dbReference type="NCBI Taxonomy" id="29158"/>
    <lineage>
        <taxon>Eukaryota</taxon>
        <taxon>Metazoa</taxon>
        <taxon>Spiralia</taxon>
        <taxon>Lophotrochozoa</taxon>
        <taxon>Mollusca</taxon>
        <taxon>Bivalvia</taxon>
        <taxon>Autobranchia</taxon>
        <taxon>Pteriomorphia</taxon>
        <taxon>Mytilida</taxon>
        <taxon>Mytiloidea</taxon>
        <taxon>Mytilidae</taxon>
        <taxon>Mytilinae</taxon>
        <taxon>Mytilus</taxon>
    </lineage>
</organism>
<keyword evidence="3" id="KW-1185">Reference proteome</keyword>
<dbReference type="Proteomes" id="UP000596742">
    <property type="component" value="Unassembled WGS sequence"/>
</dbReference>
<protein>
    <submittedName>
        <fullName evidence="2">Uncharacterized protein</fullName>
    </submittedName>
</protein>
<feature type="region of interest" description="Disordered" evidence="1">
    <location>
        <begin position="54"/>
        <end position="80"/>
    </location>
</feature>
<sequence length="167" mass="18986">MDNYSEKMQQMADELVNKSYLLRGVFSNFSATVSSDDAAFFRKTSEDIRKMGQQLKETSKQIKDNASKQQKVDLEKHKKDRKEMAALKKENFSLKRKVTELESENDIFFDDSLLSSQESYKPSTKATVASPEPETIGTVVVESQEPEAVIASPEPLKPDNLKKKHCF</sequence>
<evidence type="ECO:0000313" key="3">
    <source>
        <dbReference type="Proteomes" id="UP000596742"/>
    </source>
</evidence>
<evidence type="ECO:0000313" key="2">
    <source>
        <dbReference type="EMBL" id="VDI54620.1"/>
    </source>
</evidence>
<evidence type="ECO:0000256" key="1">
    <source>
        <dbReference type="SAM" id="MobiDB-lite"/>
    </source>
</evidence>